<dbReference type="SUPFAM" id="SSF54368">
    <property type="entry name" value="Glutamine synthetase, N-terminal domain"/>
    <property type="match status" value="1"/>
</dbReference>
<dbReference type="Gene3D" id="3.10.20.70">
    <property type="entry name" value="Glutamine synthetase, N-terminal domain"/>
    <property type="match status" value="1"/>
</dbReference>
<keyword evidence="8" id="KW-1185">Reference proteome</keyword>
<dbReference type="PANTHER" id="PTHR20852">
    <property type="entry name" value="GLUTAMINE SYNTHETASE"/>
    <property type="match status" value="1"/>
</dbReference>
<keyword evidence="3" id="KW-0963">Cytoplasm</keyword>
<reference evidence="7" key="3">
    <citation type="submission" date="2025-09" db="UniProtKB">
        <authorList>
            <consortium name="Ensembl"/>
        </authorList>
    </citation>
    <scope>IDENTIFICATION</scope>
</reference>
<evidence type="ECO:0000259" key="6">
    <source>
        <dbReference type="PROSITE" id="PS51986"/>
    </source>
</evidence>
<evidence type="ECO:0000256" key="5">
    <source>
        <dbReference type="PROSITE-ProRule" id="PRU01330"/>
    </source>
</evidence>
<reference evidence="7" key="1">
    <citation type="submission" date="2018-05" db="EMBL/GenBank/DDBJ databases">
        <title>Whole genome of Theropithecus gelada.</title>
        <authorList>
            <person name="Chiou K.L."/>
            <person name="Snyder-Mackler N."/>
        </authorList>
    </citation>
    <scope>NUCLEOTIDE SEQUENCE [LARGE SCALE GENOMIC DNA]</scope>
</reference>
<dbReference type="GO" id="GO:0004356">
    <property type="term" value="F:glutamine synthetase activity"/>
    <property type="evidence" value="ECO:0007669"/>
    <property type="project" value="InterPro"/>
</dbReference>
<evidence type="ECO:0000256" key="2">
    <source>
        <dbReference type="ARBA" id="ARBA00021364"/>
    </source>
</evidence>
<proteinExistence type="inferred from homology"/>
<name>A0A8D2GL09_THEGE</name>
<protein>
    <recommendedName>
        <fullName evidence="2">Glutamine synthetase</fullName>
    </recommendedName>
    <alternativeName>
        <fullName evidence="4">Glutamate--ammonia ligase</fullName>
    </alternativeName>
</protein>
<dbReference type="GO" id="GO:0005737">
    <property type="term" value="C:cytoplasm"/>
    <property type="evidence" value="ECO:0007669"/>
    <property type="project" value="UniProtKB-SubCell"/>
</dbReference>
<evidence type="ECO:0000256" key="3">
    <source>
        <dbReference type="ARBA" id="ARBA00022490"/>
    </source>
</evidence>
<dbReference type="GO" id="GO:0006542">
    <property type="term" value="P:glutamine biosynthetic process"/>
    <property type="evidence" value="ECO:0007669"/>
    <property type="project" value="InterPro"/>
</dbReference>
<evidence type="ECO:0000313" key="8">
    <source>
        <dbReference type="Proteomes" id="UP000694411"/>
    </source>
</evidence>
<sequence>MPDFFLLKQSIKQMYMSLPQGEKVQTHTLDSEPKCVEELPEWNFDSSSTFQSEISNSDMCLVPAAMFWDPFHKDPNKLVFCEVFKYNRKSAETNLRYICKWIMDMVSNQHLWFGIEQKYTLMGTDGKPSVGLPIAFLGHTVHITVLWEQTKPIRGMSWSLITKPACMLELRSQGQMLRSCLSSGNSKSDPMKESAWEIISRFILHHVCEDFGVIAATFHLKPIPGN</sequence>
<dbReference type="InterPro" id="IPR014746">
    <property type="entry name" value="Gln_synth/guanido_kin_cat_dom"/>
</dbReference>
<dbReference type="AlphaFoldDB" id="A0A8D2GL09"/>
<dbReference type="PANTHER" id="PTHR20852:SF45">
    <property type="entry name" value="GLUTAMINE SYNTHETASE"/>
    <property type="match status" value="1"/>
</dbReference>
<dbReference type="InterPro" id="IPR036651">
    <property type="entry name" value="Gln_synt_N_sf"/>
</dbReference>
<comment type="similarity">
    <text evidence="5">Belongs to the glutamine synthetase family.</text>
</comment>
<dbReference type="Pfam" id="PF03951">
    <property type="entry name" value="Gln-synt_N"/>
    <property type="match status" value="1"/>
</dbReference>
<dbReference type="InterPro" id="IPR050292">
    <property type="entry name" value="Glutamine_Synthetase"/>
</dbReference>
<organism evidence="7 8">
    <name type="scientific">Theropithecus gelada</name>
    <name type="common">Gelada baboon</name>
    <dbReference type="NCBI Taxonomy" id="9565"/>
    <lineage>
        <taxon>Eukaryota</taxon>
        <taxon>Metazoa</taxon>
        <taxon>Chordata</taxon>
        <taxon>Craniata</taxon>
        <taxon>Vertebrata</taxon>
        <taxon>Euteleostomi</taxon>
        <taxon>Mammalia</taxon>
        <taxon>Eutheria</taxon>
        <taxon>Euarchontoglires</taxon>
        <taxon>Primates</taxon>
        <taxon>Haplorrhini</taxon>
        <taxon>Catarrhini</taxon>
        <taxon>Cercopithecidae</taxon>
        <taxon>Cercopithecinae</taxon>
        <taxon>Theropithecus</taxon>
    </lineage>
</organism>
<evidence type="ECO:0000313" key="7">
    <source>
        <dbReference type="Ensembl" id="ENSTGEP00000035733.1"/>
    </source>
</evidence>
<evidence type="ECO:0000256" key="4">
    <source>
        <dbReference type="ARBA" id="ARBA00030668"/>
    </source>
</evidence>
<accession>A0A8D2GL09</accession>
<comment type="subcellular location">
    <subcellularLocation>
        <location evidence="1">Cytoplasm</location>
    </subcellularLocation>
</comment>
<dbReference type="Proteomes" id="UP000694411">
    <property type="component" value="Chromosome 12"/>
</dbReference>
<feature type="domain" description="GS beta-grasp" evidence="6">
    <location>
        <begin position="9"/>
        <end position="88"/>
    </location>
</feature>
<dbReference type="SUPFAM" id="SSF55931">
    <property type="entry name" value="Glutamine synthetase/guanido kinase"/>
    <property type="match status" value="1"/>
</dbReference>
<dbReference type="Ensembl" id="ENSTGET00000042396.1">
    <property type="protein sequence ID" value="ENSTGEP00000035733.1"/>
    <property type="gene ID" value="ENSTGEG00000028446.1"/>
</dbReference>
<reference evidence="7" key="2">
    <citation type="submission" date="2025-08" db="UniProtKB">
        <authorList>
            <consortium name="Ensembl"/>
        </authorList>
    </citation>
    <scope>IDENTIFICATION</scope>
</reference>
<dbReference type="PROSITE" id="PS51986">
    <property type="entry name" value="GS_BETA_GRASP"/>
    <property type="match status" value="1"/>
</dbReference>
<evidence type="ECO:0000256" key="1">
    <source>
        <dbReference type="ARBA" id="ARBA00004496"/>
    </source>
</evidence>
<dbReference type="InterPro" id="IPR008147">
    <property type="entry name" value="Gln_synt_N"/>
</dbReference>